<evidence type="ECO:0000313" key="4">
    <source>
        <dbReference type="Proteomes" id="UP001310290"/>
    </source>
</evidence>
<name>A0ABU8ALI7_9ACTN</name>
<feature type="compositionally biased region" description="Basic and acidic residues" evidence="1">
    <location>
        <begin position="90"/>
        <end position="99"/>
    </location>
</feature>
<protein>
    <submittedName>
        <fullName evidence="3">DUF2530 domain-containing protein</fullName>
    </submittedName>
</protein>
<evidence type="ECO:0000313" key="3">
    <source>
        <dbReference type="EMBL" id="MEH0634529.1"/>
    </source>
</evidence>
<organism evidence="3 4">
    <name type="scientific">Streptomyces bottropensis</name>
    <dbReference type="NCBI Taxonomy" id="42235"/>
    <lineage>
        <taxon>Bacteria</taxon>
        <taxon>Bacillati</taxon>
        <taxon>Actinomycetota</taxon>
        <taxon>Actinomycetes</taxon>
        <taxon>Kitasatosporales</taxon>
        <taxon>Streptomycetaceae</taxon>
        <taxon>Streptomyces</taxon>
    </lineage>
</organism>
<feature type="compositionally biased region" description="Low complexity" evidence="1">
    <location>
        <begin position="100"/>
        <end position="124"/>
    </location>
</feature>
<keyword evidence="2" id="KW-1133">Transmembrane helix</keyword>
<reference evidence="3" key="1">
    <citation type="submission" date="2023-04" db="EMBL/GenBank/DDBJ databases">
        <title>Genomic diversity of scab-causing Streptomyces spp. in the province of Quebec, Canada.</title>
        <authorList>
            <person name="Biessy A."/>
            <person name="Cadieux M."/>
            <person name="Ciotola M."/>
            <person name="Filion M."/>
        </authorList>
    </citation>
    <scope>NUCLEOTIDE SEQUENCE</scope>
    <source>
        <strain evidence="3">B21-115</strain>
    </source>
</reference>
<comment type="caution">
    <text evidence="3">The sequence shown here is derived from an EMBL/GenBank/DDBJ whole genome shotgun (WGS) entry which is preliminary data.</text>
</comment>
<feature type="transmembrane region" description="Helical" evidence="2">
    <location>
        <begin position="21"/>
        <end position="47"/>
    </location>
</feature>
<dbReference type="Proteomes" id="UP001310290">
    <property type="component" value="Unassembled WGS sequence"/>
</dbReference>
<dbReference type="EMBL" id="JARULZ010000001">
    <property type="protein sequence ID" value="MEH0634529.1"/>
    <property type="molecule type" value="Genomic_DNA"/>
</dbReference>
<dbReference type="RefSeq" id="WP_334658732.1">
    <property type="nucleotide sequence ID" value="NZ_JARULZ010000001.1"/>
</dbReference>
<dbReference type="Pfam" id="PF10745">
    <property type="entry name" value="DUF2530"/>
    <property type="match status" value="1"/>
</dbReference>
<keyword evidence="2" id="KW-0812">Transmembrane</keyword>
<feature type="transmembrane region" description="Helical" evidence="2">
    <location>
        <begin position="53"/>
        <end position="72"/>
    </location>
</feature>
<sequence length="141" mass="14696">MAAFFSGSPKHEAPEPLEGPIVPTIIGGTILWLVLFVVQLPFYGWYADHGHTWWIWTCLAGGGLGFIGIYYVRRRDAAIKRDAAEKAATEAKAADHAKAGTEGAGTEEAGTEEAAVAGTAAEGAATEEPEAGDVTARPAGN</sequence>
<dbReference type="InterPro" id="IPR019681">
    <property type="entry name" value="DUF2530"/>
</dbReference>
<gene>
    <name evidence="3" type="ORF">QBA35_14370</name>
</gene>
<feature type="region of interest" description="Disordered" evidence="1">
    <location>
        <begin position="90"/>
        <end position="141"/>
    </location>
</feature>
<evidence type="ECO:0000256" key="2">
    <source>
        <dbReference type="SAM" id="Phobius"/>
    </source>
</evidence>
<accession>A0ABU8ALI7</accession>
<proteinExistence type="predicted"/>
<keyword evidence="2" id="KW-0472">Membrane</keyword>
<evidence type="ECO:0000256" key="1">
    <source>
        <dbReference type="SAM" id="MobiDB-lite"/>
    </source>
</evidence>
<keyword evidence="4" id="KW-1185">Reference proteome</keyword>